<evidence type="ECO:0000256" key="1">
    <source>
        <dbReference type="SAM" id="SignalP"/>
    </source>
</evidence>
<dbReference type="PROSITE" id="PS51257">
    <property type="entry name" value="PROKAR_LIPOPROTEIN"/>
    <property type="match status" value="1"/>
</dbReference>
<keyword evidence="1" id="KW-0732">Signal</keyword>
<dbReference type="RefSeq" id="WP_114728929.1">
    <property type="nucleotide sequence ID" value="NZ_BJMI01000021.1"/>
</dbReference>
<dbReference type="EMBL" id="JABEQI010000014">
    <property type="protein sequence ID" value="MBB2188069.1"/>
    <property type="molecule type" value="Genomic_DNA"/>
</dbReference>
<accession>A0A370FZW7</accession>
<proteinExistence type="predicted"/>
<evidence type="ECO:0000313" key="3">
    <source>
        <dbReference type="EMBL" id="RDI36179.1"/>
    </source>
</evidence>
<feature type="signal peptide" evidence="1">
    <location>
        <begin position="1"/>
        <end position="26"/>
    </location>
</feature>
<organism evidence="3 4">
    <name type="scientific">Gluconacetobacter liquefaciens</name>
    <name type="common">Acetobacter liquefaciens</name>
    <dbReference type="NCBI Taxonomy" id="89584"/>
    <lineage>
        <taxon>Bacteria</taxon>
        <taxon>Pseudomonadati</taxon>
        <taxon>Pseudomonadota</taxon>
        <taxon>Alphaproteobacteria</taxon>
        <taxon>Acetobacterales</taxon>
        <taxon>Acetobacteraceae</taxon>
        <taxon>Gluconacetobacter</taxon>
    </lineage>
</organism>
<name>A0A370FZW7_GLULI</name>
<dbReference type="AlphaFoldDB" id="A0A370FZW7"/>
<protein>
    <submittedName>
        <fullName evidence="3">Uncharacterized protein</fullName>
    </submittedName>
</protein>
<dbReference type="Proteomes" id="UP000562982">
    <property type="component" value="Unassembled WGS sequence"/>
</dbReference>
<evidence type="ECO:0000313" key="2">
    <source>
        <dbReference type="EMBL" id="MBB2188069.1"/>
    </source>
</evidence>
<dbReference type="Proteomes" id="UP000254958">
    <property type="component" value="Unassembled WGS sequence"/>
</dbReference>
<gene>
    <name evidence="3" type="ORF">C7453_11260</name>
    <name evidence="2" type="ORF">HLH32_17155</name>
</gene>
<sequence>MTFPIWRAAIAGLALAGLVNGQAALAAGACTSSPAHEAFDVQGLKSELMVTALSCNMQDRYNAFVTRFRPKLLDEEGALNAYFRTTYGRGAQREHDDYITQLANVQSERGLKAGTAFCNQRAAMFDEVAVLESAQDLSRYAQAKDIIQPASYETCAAPERALHAEVRSRSRARAAHTTRATRS</sequence>
<feature type="chain" id="PRO_5044585204" evidence="1">
    <location>
        <begin position="27"/>
        <end position="183"/>
    </location>
</feature>
<evidence type="ECO:0000313" key="4">
    <source>
        <dbReference type="Proteomes" id="UP000254958"/>
    </source>
</evidence>
<reference evidence="2 5" key="2">
    <citation type="submission" date="2020-04" db="EMBL/GenBank/DDBJ databases">
        <title>Description of novel Gluconacetobacter.</title>
        <authorList>
            <person name="Sombolestani A."/>
        </authorList>
    </citation>
    <scope>NUCLEOTIDE SEQUENCE [LARGE SCALE GENOMIC DNA]</scope>
    <source>
        <strain evidence="2 5">LMG 1382</strain>
    </source>
</reference>
<comment type="caution">
    <text evidence="3">The sequence shown here is derived from an EMBL/GenBank/DDBJ whole genome shotgun (WGS) entry which is preliminary data.</text>
</comment>
<keyword evidence="4" id="KW-1185">Reference proteome</keyword>
<dbReference type="OrthoDB" id="7270931at2"/>
<reference evidence="3 4" key="1">
    <citation type="submission" date="2018-07" db="EMBL/GenBank/DDBJ databases">
        <title>Genomic Encyclopedia of Type Strains, Phase IV (KMG-IV): sequencing the most valuable type-strain genomes for metagenomic binning, comparative biology and taxonomic classification.</title>
        <authorList>
            <person name="Goeker M."/>
        </authorList>
    </citation>
    <scope>NUCLEOTIDE SEQUENCE [LARGE SCALE GENOMIC DNA]</scope>
    <source>
        <strain evidence="3 4">DSM 5603</strain>
    </source>
</reference>
<evidence type="ECO:0000313" key="5">
    <source>
        <dbReference type="Proteomes" id="UP000562982"/>
    </source>
</evidence>
<dbReference type="EMBL" id="QQAW01000012">
    <property type="protein sequence ID" value="RDI36179.1"/>
    <property type="molecule type" value="Genomic_DNA"/>
</dbReference>